<reference evidence="3" key="1">
    <citation type="submission" date="2013-06" db="EMBL/GenBank/DDBJ databases">
        <authorList>
            <person name="Zhao Q."/>
        </authorList>
    </citation>
    <scope>NUCLEOTIDE SEQUENCE</scope>
    <source>
        <strain evidence="3">cv. W1943</strain>
    </source>
</reference>
<dbReference type="HOGENOM" id="CLU_1646468_0_0_1"/>
<dbReference type="Proteomes" id="UP000008022">
    <property type="component" value="Unassembled WGS sequence"/>
</dbReference>
<evidence type="ECO:0000256" key="1">
    <source>
        <dbReference type="SAM" id="MobiDB-lite"/>
    </source>
</evidence>
<evidence type="ECO:0000313" key="3">
    <source>
        <dbReference type="Proteomes" id="UP000008022"/>
    </source>
</evidence>
<reference evidence="2" key="2">
    <citation type="submission" date="2015-06" db="UniProtKB">
        <authorList>
            <consortium name="EnsemblPlants"/>
        </authorList>
    </citation>
    <scope>IDENTIFICATION</scope>
</reference>
<feature type="compositionally biased region" description="Low complexity" evidence="1">
    <location>
        <begin position="38"/>
        <end position="49"/>
    </location>
</feature>
<organism evidence="2 3">
    <name type="scientific">Oryza rufipogon</name>
    <name type="common">Brownbeard rice</name>
    <name type="synonym">Asian wild rice</name>
    <dbReference type="NCBI Taxonomy" id="4529"/>
    <lineage>
        <taxon>Eukaryota</taxon>
        <taxon>Viridiplantae</taxon>
        <taxon>Streptophyta</taxon>
        <taxon>Embryophyta</taxon>
        <taxon>Tracheophyta</taxon>
        <taxon>Spermatophyta</taxon>
        <taxon>Magnoliopsida</taxon>
        <taxon>Liliopsida</taxon>
        <taxon>Poales</taxon>
        <taxon>Poaceae</taxon>
        <taxon>BOP clade</taxon>
        <taxon>Oryzoideae</taxon>
        <taxon>Oryzeae</taxon>
        <taxon>Oryzinae</taxon>
        <taxon>Oryza</taxon>
    </lineage>
</organism>
<dbReference type="EnsemblPlants" id="ORUFI02G05630.1">
    <property type="protein sequence ID" value="ORUFI02G05630.1"/>
    <property type="gene ID" value="ORUFI02G05630"/>
</dbReference>
<dbReference type="AlphaFoldDB" id="A0A0E0NAI5"/>
<keyword evidence="3" id="KW-1185">Reference proteome</keyword>
<dbReference type="Gramene" id="ORUFI02G05630.1">
    <property type="protein sequence ID" value="ORUFI02G05630.1"/>
    <property type="gene ID" value="ORUFI02G05630"/>
</dbReference>
<name>A0A0E0NAI5_ORYRU</name>
<evidence type="ECO:0000313" key="2">
    <source>
        <dbReference type="EnsemblPlants" id="ORUFI02G05630.1"/>
    </source>
</evidence>
<accession>A0A0E0NAI5</accession>
<feature type="region of interest" description="Disordered" evidence="1">
    <location>
        <begin position="19"/>
        <end position="55"/>
    </location>
</feature>
<sequence>MCAHNAWISRVAEWLAPSSNGTAPSSCHRGAREPTWQEEGASHAGAAASLPLTRPEPVANRNRGGFWQGWLGDWVGRSVGRSHWTIYMYPVGTGVQRLPFHRRQSKLELQRLAAASKHLTAAALDTAPKSELRQPAGTTRLLLLHLHRDACQRMEVQIQLT</sequence>
<protein>
    <submittedName>
        <fullName evidence="2">Uncharacterized protein</fullName>
    </submittedName>
</protein>
<proteinExistence type="predicted"/>